<dbReference type="Gene3D" id="1.20.58.1000">
    <property type="entry name" value="Metal-sensitive repressor, helix protomer"/>
    <property type="match status" value="1"/>
</dbReference>
<proteinExistence type="predicted"/>
<dbReference type="InterPro" id="IPR038390">
    <property type="entry name" value="Metal_Tscrpt_repr_sf"/>
</dbReference>
<comment type="caution">
    <text evidence="1">The sequence shown here is derived from an EMBL/GenBank/DDBJ whole genome shotgun (WGS) entry which is preliminary data.</text>
</comment>
<accession>A0A7V3RE27</accession>
<organism evidence="1">
    <name type="scientific">Mesoaciditoga lauensis</name>
    <dbReference type="NCBI Taxonomy" id="1495039"/>
    <lineage>
        <taxon>Bacteria</taxon>
        <taxon>Thermotogati</taxon>
        <taxon>Thermotogota</taxon>
        <taxon>Thermotogae</taxon>
        <taxon>Mesoaciditogales</taxon>
        <taxon>Mesoaciditogaceae</taxon>
        <taxon>Mesoaciditoga</taxon>
    </lineage>
</organism>
<dbReference type="CDD" id="cd10148">
    <property type="entry name" value="CsoR-like_DUF156"/>
    <property type="match status" value="1"/>
</dbReference>
<dbReference type="AlphaFoldDB" id="A0A7V3RE27"/>
<reference evidence="1" key="1">
    <citation type="journal article" date="2020" name="mSystems">
        <title>Genome- and Community-Level Interaction Insights into Carbon Utilization and Element Cycling Functions of Hydrothermarchaeota in Hydrothermal Sediment.</title>
        <authorList>
            <person name="Zhou Z."/>
            <person name="Liu Y."/>
            <person name="Xu W."/>
            <person name="Pan J."/>
            <person name="Luo Z.H."/>
            <person name="Li M."/>
        </authorList>
    </citation>
    <scope>NUCLEOTIDE SEQUENCE [LARGE SCALE GENOMIC DNA]</scope>
    <source>
        <strain evidence="1">SpSt-966</strain>
    </source>
</reference>
<protein>
    <submittedName>
        <fullName evidence="1">Metal-sensitive transcriptional regulator</fullName>
    </submittedName>
</protein>
<name>A0A7V3RE27_9BACT</name>
<dbReference type="Pfam" id="PF02583">
    <property type="entry name" value="Trns_repr_metal"/>
    <property type="match status" value="1"/>
</dbReference>
<dbReference type="EMBL" id="DTPE01000092">
    <property type="protein sequence ID" value="HGE74915.1"/>
    <property type="molecule type" value="Genomic_DNA"/>
</dbReference>
<dbReference type="PANTHER" id="PTHR33677:SF3">
    <property type="entry name" value="COPPER-SENSING TRANSCRIPTIONAL REPRESSOR RICR"/>
    <property type="match status" value="1"/>
</dbReference>
<dbReference type="GO" id="GO:0003677">
    <property type="term" value="F:DNA binding"/>
    <property type="evidence" value="ECO:0007669"/>
    <property type="project" value="InterPro"/>
</dbReference>
<sequence length="86" mass="9949">MEKVEKDKLEKRLKRIEGQVRGIRTMIENERVCPDILLEISAAKAALDSVGKLLTKSYTYECIRDLSESGNEDKLESLIQTIFKYR</sequence>
<dbReference type="GO" id="GO:0045892">
    <property type="term" value="P:negative regulation of DNA-templated transcription"/>
    <property type="evidence" value="ECO:0007669"/>
    <property type="project" value="UniProtKB-ARBA"/>
</dbReference>
<evidence type="ECO:0000313" key="1">
    <source>
        <dbReference type="EMBL" id="HGE74915.1"/>
    </source>
</evidence>
<dbReference type="InterPro" id="IPR003735">
    <property type="entry name" value="Metal_Tscrpt_repr"/>
</dbReference>
<dbReference type="GO" id="GO:0046872">
    <property type="term" value="F:metal ion binding"/>
    <property type="evidence" value="ECO:0007669"/>
    <property type="project" value="InterPro"/>
</dbReference>
<gene>
    <name evidence="1" type="ORF">ENX73_02175</name>
</gene>
<dbReference type="PANTHER" id="PTHR33677">
    <property type="entry name" value="TRANSCRIPTIONAL REPRESSOR FRMR-RELATED"/>
    <property type="match status" value="1"/>
</dbReference>